<comment type="caution">
    <text evidence="7">The sequence shown here is derived from an EMBL/GenBank/DDBJ whole genome shotgun (WGS) entry which is preliminary data.</text>
</comment>
<protein>
    <submittedName>
        <fullName evidence="6 7">Myb family transcription factor</fullName>
    </submittedName>
</protein>
<sequence length="77" mass="8919">MKSCSSDRIGVRQYNKSELPRLRWTPELHRYFVQTVEILGGRNQATPKKILQMMGVKGLKISHIKSHLQFVARSDHS</sequence>
<dbReference type="SUPFAM" id="SSF46689">
    <property type="entry name" value="Homeodomain-like"/>
    <property type="match status" value="1"/>
</dbReference>
<dbReference type="PANTHER" id="PTHR31314:SF113">
    <property type="entry name" value="MYB FAMILY TRANSCRIPTION FACTOR MPH1"/>
    <property type="match status" value="1"/>
</dbReference>
<name>A0A5D3CGB2_CUCMM</name>
<dbReference type="EMBL" id="SSTE01021131">
    <property type="protein sequence ID" value="KAA0032869.1"/>
    <property type="molecule type" value="Genomic_DNA"/>
</dbReference>
<comment type="subcellular location">
    <subcellularLocation>
        <location evidence="1">Nucleus</location>
    </subcellularLocation>
</comment>
<feature type="domain" description="HTH myb-type" evidence="5">
    <location>
        <begin position="16"/>
        <end position="76"/>
    </location>
</feature>
<evidence type="ECO:0000259" key="5">
    <source>
        <dbReference type="PROSITE" id="PS51294"/>
    </source>
</evidence>
<dbReference type="GO" id="GO:0003677">
    <property type="term" value="F:DNA binding"/>
    <property type="evidence" value="ECO:0007669"/>
    <property type="project" value="InterPro"/>
</dbReference>
<dbReference type="InterPro" id="IPR009057">
    <property type="entry name" value="Homeodomain-like_sf"/>
</dbReference>
<keyword evidence="2" id="KW-0805">Transcription regulation</keyword>
<evidence type="ECO:0000313" key="9">
    <source>
        <dbReference type="Proteomes" id="UP000321947"/>
    </source>
</evidence>
<evidence type="ECO:0000313" key="8">
    <source>
        <dbReference type="Proteomes" id="UP000321393"/>
    </source>
</evidence>
<evidence type="ECO:0000256" key="1">
    <source>
        <dbReference type="ARBA" id="ARBA00004123"/>
    </source>
</evidence>
<dbReference type="Proteomes" id="UP000321393">
    <property type="component" value="Unassembled WGS sequence"/>
</dbReference>
<dbReference type="InterPro" id="IPR017930">
    <property type="entry name" value="Myb_dom"/>
</dbReference>
<organism evidence="7 9">
    <name type="scientific">Cucumis melo var. makuwa</name>
    <name type="common">Oriental melon</name>
    <dbReference type="NCBI Taxonomy" id="1194695"/>
    <lineage>
        <taxon>Eukaryota</taxon>
        <taxon>Viridiplantae</taxon>
        <taxon>Streptophyta</taxon>
        <taxon>Embryophyta</taxon>
        <taxon>Tracheophyta</taxon>
        <taxon>Spermatophyta</taxon>
        <taxon>Magnoliopsida</taxon>
        <taxon>eudicotyledons</taxon>
        <taxon>Gunneridae</taxon>
        <taxon>Pentapetalae</taxon>
        <taxon>rosids</taxon>
        <taxon>fabids</taxon>
        <taxon>Cucurbitales</taxon>
        <taxon>Cucurbitaceae</taxon>
        <taxon>Benincaseae</taxon>
        <taxon>Cucumis</taxon>
    </lineage>
</organism>
<evidence type="ECO:0000313" key="7">
    <source>
        <dbReference type="EMBL" id="TYK09406.1"/>
    </source>
</evidence>
<dbReference type="InterPro" id="IPR001005">
    <property type="entry name" value="SANT/Myb"/>
</dbReference>
<dbReference type="GO" id="GO:0005634">
    <property type="term" value="C:nucleus"/>
    <property type="evidence" value="ECO:0007669"/>
    <property type="project" value="UniProtKB-SubCell"/>
</dbReference>
<dbReference type="AlphaFoldDB" id="A0A5D3CGB2"/>
<keyword evidence="3" id="KW-0804">Transcription</keyword>
<dbReference type="Pfam" id="PF00249">
    <property type="entry name" value="Myb_DNA-binding"/>
    <property type="match status" value="1"/>
</dbReference>
<evidence type="ECO:0000256" key="3">
    <source>
        <dbReference type="ARBA" id="ARBA00023163"/>
    </source>
</evidence>
<evidence type="ECO:0000256" key="2">
    <source>
        <dbReference type="ARBA" id="ARBA00023015"/>
    </source>
</evidence>
<dbReference type="GO" id="GO:0003700">
    <property type="term" value="F:DNA-binding transcription factor activity"/>
    <property type="evidence" value="ECO:0007669"/>
    <property type="project" value="InterPro"/>
</dbReference>
<dbReference type="PROSITE" id="PS51294">
    <property type="entry name" value="HTH_MYB"/>
    <property type="match status" value="1"/>
</dbReference>
<evidence type="ECO:0000256" key="4">
    <source>
        <dbReference type="ARBA" id="ARBA00023242"/>
    </source>
</evidence>
<dbReference type="EMBL" id="SSTD01011803">
    <property type="protein sequence ID" value="TYK09406.1"/>
    <property type="molecule type" value="Genomic_DNA"/>
</dbReference>
<dbReference type="Gene3D" id="1.10.10.60">
    <property type="entry name" value="Homeodomain-like"/>
    <property type="match status" value="1"/>
</dbReference>
<keyword evidence="4" id="KW-0539">Nucleus</keyword>
<accession>A0A5D3CGB2</accession>
<dbReference type="Proteomes" id="UP000321947">
    <property type="component" value="Unassembled WGS sequence"/>
</dbReference>
<dbReference type="PANTHER" id="PTHR31314">
    <property type="entry name" value="MYB FAMILY TRANSCRIPTION FACTOR PHL7-LIKE"/>
    <property type="match status" value="1"/>
</dbReference>
<dbReference type="OrthoDB" id="551907at2759"/>
<reference evidence="8 9" key="1">
    <citation type="submission" date="2019-08" db="EMBL/GenBank/DDBJ databases">
        <title>Draft genome sequences of two oriental melons (Cucumis melo L. var makuwa).</title>
        <authorList>
            <person name="Kwon S.-Y."/>
        </authorList>
    </citation>
    <scope>NUCLEOTIDE SEQUENCE [LARGE SCALE GENOMIC DNA]</scope>
    <source>
        <strain evidence="9">cv. Chang Bougi</strain>
        <strain evidence="8">cv. SW 3</strain>
        <tissue evidence="7">Leaf</tissue>
    </source>
</reference>
<gene>
    <name evidence="7" type="ORF">E5676_scaffold504G00370</name>
    <name evidence="6" type="ORF">E6C27_scaffold81G00340</name>
</gene>
<evidence type="ECO:0000313" key="6">
    <source>
        <dbReference type="EMBL" id="KAA0032869.1"/>
    </source>
</evidence>
<proteinExistence type="predicted"/>
<dbReference type="InterPro" id="IPR046955">
    <property type="entry name" value="PHR1-like"/>
</dbReference>
<dbReference type="NCBIfam" id="TIGR01557">
    <property type="entry name" value="myb_SHAQKYF"/>
    <property type="match status" value="1"/>
</dbReference>
<dbReference type="InterPro" id="IPR006447">
    <property type="entry name" value="Myb_dom_plants"/>
</dbReference>